<dbReference type="Gene3D" id="3.30.70.330">
    <property type="match status" value="2"/>
</dbReference>
<dbReference type="PROSITE" id="PS01159">
    <property type="entry name" value="WW_DOMAIN_1"/>
    <property type="match status" value="1"/>
</dbReference>
<feature type="domain" description="WW" evidence="5">
    <location>
        <begin position="280"/>
        <end position="307"/>
    </location>
</feature>
<evidence type="ECO:0000256" key="2">
    <source>
        <dbReference type="PROSITE-ProRule" id="PRU00176"/>
    </source>
</evidence>
<dbReference type="OrthoDB" id="410044at2759"/>
<evidence type="ECO:0000313" key="7">
    <source>
        <dbReference type="EMBL" id="PWA84103.1"/>
    </source>
</evidence>
<dbReference type="SUPFAM" id="SSF54928">
    <property type="entry name" value="RNA-binding domain, RBD"/>
    <property type="match status" value="1"/>
</dbReference>
<comment type="caution">
    <text evidence="7">The sequence shown here is derived from an EMBL/GenBank/DDBJ whole genome shotgun (WGS) entry which is preliminary data.</text>
</comment>
<keyword evidence="8" id="KW-1185">Reference proteome</keyword>
<evidence type="ECO:0000313" key="8">
    <source>
        <dbReference type="Proteomes" id="UP000245207"/>
    </source>
</evidence>
<keyword evidence="1 2" id="KW-0694">RNA-binding</keyword>
<evidence type="ECO:0000259" key="6">
    <source>
        <dbReference type="PROSITE" id="PS50102"/>
    </source>
</evidence>
<keyword evidence="4" id="KW-0732">Signal</keyword>
<name>A0A2U1PED0_ARTAN</name>
<dbReference type="CDD" id="cd00201">
    <property type="entry name" value="WW"/>
    <property type="match status" value="1"/>
</dbReference>
<sequence length="329" mass="37310">MHSFLIFHSLEGLLNLVLFFVLEYFDSSGCVKLYVSCVPREVTQEEIRSIFGKHGEIIEVILFKNLRNLQTREGCFVKFANIEEAEQAIQALHNQYIFPGGIRPIEVRYASKKQVRPQGPPWLPPNKVFVNFMNRHASKADIADLFSPYGYVEDVFIICDEHKQSRGSGFITFTDRAMAAAAINALDGNFVMDGCDHPLVVRFAAPRKPKFAENRFAPPYSDPVGQTSYMSSQTGSRAPVGPPYSDPMGQTSHMSSQTGSRAPSVSSNCSDMEDMPECDWSEQICPDGNAYYYNCVTLESRWEKPEEYSYYEQQLEHCNYQSNSPWQHA</sequence>
<reference evidence="7 8" key="1">
    <citation type="journal article" date="2018" name="Mol. Plant">
        <title>The genome of Artemisia annua provides insight into the evolution of Asteraceae family and artemisinin biosynthesis.</title>
        <authorList>
            <person name="Shen Q."/>
            <person name="Zhang L."/>
            <person name="Liao Z."/>
            <person name="Wang S."/>
            <person name="Yan T."/>
            <person name="Shi P."/>
            <person name="Liu M."/>
            <person name="Fu X."/>
            <person name="Pan Q."/>
            <person name="Wang Y."/>
            <person name="Lv Z."/>
            <person name="Lu X."/>
            <person name="Zhang F."/>
            <person name="Jiang W."/>
            <person name="Ma Y."/>
            <person name="Chen M."/>
            <person name="Hao X."/>
            <person name="Li L."/>
            <person name="Tang Y."/>
            <person name="Lv G."/>
            <person name="Zhou Y."/>
            <person name="Sun X."/>
            <person name="Brodelius P.E."/>
            <person name="Rose J.K.C."/>
            <person name="Tang K."/>
        </authorList>
    </citation>
    <scope>NUCLEOTIDE SEQUENCE [LARGE SCALE GENOMIC DNA]</scope>
    <source>
        <strain evidence="8">cv. Huhao1</strain>
        <tissue evidence="7">Leaf</tissue>
    </source>
</reference>
<organism evidence="7 8">
    <name type="scientific">Artemisia annua</name>
    <name type="common">Sweet wormwood</name>
    <dbReference type="NCBI Taxonomy" id="35608"/>
    <lineage>
        <taxon>Eukaryota</taxon>
        <taxon>Viridiplantae</taxon>
        <taxon>Streptophyta</taxon>
        <taxon>Embryophyta</taxon>
        <taxon>Tracheophyta</taxon>
        <taxon>Spermatophyta</taxon>
        <taxon>Magnoliopsida</taxon>
        <taxon>eudicotyledons</taxon>
        <taxon>Gunneridae</taxon>
        <taxon>Pentapetalae</taxon>
        <taxon>asterids</taxon>
        <taxon>campanulids</taxon>
        <taxon>Asterales</taxon>
        <taxon>Asteraceae</taxon>
        <taxon>Asteroideae</taxon>
        <taxon>Anthemideae</taxon>
        <taxon>Artemisiinae</taxon>
        <taxon>Artemisia</taxon>
    </lineage>
</organism>
<dbReference type="PROSITE" id="PS50020">
    <property type="entry name" value="WW_DOMAIN_2"/>
    <property type="match status" value="1"/>
</dbReference>
<feature type="chain" id="PRO_5015402084" evidence="4">
    <location>
        <begin position="31"/>
        <end position="329"/>
    </location>
</feature>
<evidence type="ECO:0000256" key="1">
    <source>
        <dbReference type="ARBA" id="ARBA00022884"/>
    </source>
</evidence>
<dbReference type="SMART" id="SM00456">
    <property type="entry name" value="WW"/>
    <property type="match status" value="1"/>
</dbReference>
<gene>
    <name evidence="7" type="ORF">CTI12_AA162440</name>
</gene>
<evidence type="ECO:0000256" key="4">
    <source>
        <dbReference type="SAM" id="SignalP"/>
    </source>
</evidence>
<feature type="compositionally biased region" description="Polar residues" evidence="3">
    <location>
        <begin position="224"/>
        <end position="236"/>
    </location>
</feature>
<feature type="domain" description="RRM" evidence="6">
    <location>
        <begin position="126"/>
        <end position="206"/>
    </location>
</feature>
<dbReference type="Gene3D" id="2.20.70.10">
    <property type="match status" value="1"/>
</dbReference>
<dbReference type="Pfam" id="PF00397">
    <property type="entry name" value="WW"/>
    <property type="match status" value="1"/>
</dbReference>
<proteinExistence type="predicted"/>
<dbReference type="PANTHER" id="PTHR48027">
    <property type="entry name" value="HETEROGENEOUS NUCLEAR RIBONUCLEOPROTEIN 87F-RELATED"/>
    <property type="match status" value="1"/>
</dbReference>
<dbReference type="InterPro" id="IPR036020">
    <property type="entry name" value="WW_dom_sf"/>
</dbReference>
<dbReference type="Pfam" id="PF00076">
    <property type="entry name" value="RRM_1"/>
    <property type="match status" value="2"/>
</dbReference>
<feature type="compositionally biased region" description="Polar residues" evidence="3">
    <location>
        <begin position="248"/>
        <end position="268"/>
    </location>
</feature>
<feature type="domain" description="RRM" evidence="6">
    <location>
        <begin position="31"/>
        <end position="112"/>
    </location>
</feature>
<dbReference type="AlphaFoldDB" id="A0A2U1PED0"/>
<protein>
    <submittedName>
        <fullName evidence="7">Nucleotide-binding, alpha-beta plait</fullName>
    </submittedName>
</protein>
<dbReference type="InterPro" id="IPR035979">
    <property type="entry name" value="RBD_domain_sf"/>
</dbReference>
<dbReference type="GO" id="GO:0003723">
    <property type="term" value="F:RNA binding"/>
    <property type="evidence" value="ECO:0007669"/>
    <property type="project" value="UniProtKB-UniRule"/>
</dbReference>
<dbReference type="Proteomes" id="UP000245207">
    <property type="component" value="Unassembled WGS sequence"/>
</dbReference>
<feature type="region of interest" description="Disordered" evidence="3">
    <location>
        <begin position="214"/>
        <end position="268"/>
    </location>
</feature>
<feature type="signal peptide" evidence="4">
    <location>
        <begin position="1"/>
        <end position="30"/>
    </location>
</feature>
<dbReference type="SMART" id="SM00360">
    <property type="entry name" value="RRM"/>
    <property type="match status" value="2"/>
</dbReference>
<dbReference type="InterPro" id="IPR001202">
    <property type="entry name" value="WW_dom"/>
</dbReference>
<accession>A0A2U1PED0</accession>
<dbReference type="InterPro" id="IPR000504">
    <property type="entry name" value="RRM_dom"/>
</dbReference>
<dbReference type="SUPFAM" id="SSF51045">
    <property type="entry name" value="WW domain"/>
    <property type="match status" value="1"/>
</dbReference>
<dbReference type="EMBL" id="PKPP01001268">
    <property type="protein sequence ID" value="PWA84103.1"/>
    <property type="molecule type" value="Genomic_DNA"/>
</dbReference>
<dbReference type="InterPro" id="IPR052462">
    <property type="entry name" value="SLIRP/GR-RBP-like"/>
</dbReference>
<evidence type="ECO:0000259" key="5">
    <source>
        <dbReference type="PROSITE" id="PS50020"/>
    </source>
</evidence>
<dbReference type="InterPro" id="IPR012677">
    <property type="entry name" value="Nucleotide-bd_a/b_plait_sf"/>
</dbReference>
<evidence type="ECO:0000256" key="3">
    <source>
        <dbReference type="SAM" id="MobiDB-lite"/>
    </source>
</evidence>
<dbReference type="PROSITE" id="PS50102">
    <property type="entry name" value="RRM"/>
    <property type="match status" value="2"/>
</dbReference>